<keyword evidence="3" id="KW-1185">Reference proteome</keyword>
<proteinExistence type="predicted"/>
<dbReference type="AlphaFoldDB" id="A0A839GHC9"/>
<organism evidence="2 3">
    <name type="scientific">Rufibacter quisquiliarum</name>
    <dbReference type="NCBI Taxonomy" id="1549639"/>
    <lineage>
        <taxon>Bacteria</taxon>
        <taxon>Pseudomonadati</taxon>
        <taxon>Bacteroidota</taxon>
        <taxon>Cytophagia</taxon>
        <taxon>Cytophagales</taxon>
        <taxon>Hymenobacteraceae</taxon>
        <taxon>Rufibacter</taxon>
    </lineage>
</organism>
<evidence type="ECO:0000313" key="3">
    <source>
        <dbReference type="Proteomes" id="UP000563094"/>
    </source>
</evidence>
<dbReference type="EMBL" id="JACJIQ010000002">
    <property type="protein sequence ID" value="MBA9076099.1"/>
    <property type="molecule type" value="Genomic_DNA"/>
</dbReference>
<evidence type="ECO:0000313" key="2">
    <source>
        <dbReference type="EMBL" id="MBA9076099.1"/>
    </source>
</evidence>
<dbReference type="InterPro" id="IPR027823">
    <property type="entry name" value="DUF4468"/>
</dbReference>
<gene>
    <name evidence="2" type="ORF">FHS90_000801</name>
</gene>
<comment type="caution">
    <text evidence="2">The sequence shown here is derived from an EMBL/GenBank/DDBJ whole genome shotgun (WGS) entry which is preliminary data.</text>
</comment>
<dbReference type="RefSeq" id="WP_182511870.1">
    <property type="nucleotide sequence ID" value="NZ_JACJIQ010000002.1"/>
</dbReference>
<name>A0A839GHC9_9BACT</name>
<accession>A0A839GHC9</accession>
<protein>
    <recommendedName>
        <fullName evidence="1">DUF4468 domain-containing protein</fullName>
    </recommendedName>
</protein>
<dbReference type="Pfam" id="PF14730">
    <property type="entry name" value="DUF4468"/>
    <property type="match status" value="1"/>
</dbReference>
<dbReference type="Gene3D" id="3.30.530.80">
    <property type="match status" value="1"/>
</dbReference>
<reference evidence="2 3" key="1">
    <citation type="submission" date="2020-08" db="EMBL/GenBank/DDBJ databases">
        <title>Genomic Encyclopedia of Type Strains, Phase IV (KMG-IV): sequencing the most valuable type-strain genomes for metagenomic binning, comparative biology and taxonomic classification.</title>
        <authorList>
            <person name="Goeker M."/>
        </authorList>
    </citation>
    <scope>NUCLEOTIDE SEQUENCE [LARGE SCALE GENOMIC DNA]</scope>
    <source>
        <strain evidence="2 3">DSM 29854</strain>
    </source>
</reference>
<dbReference type="Proteomes" id="UP000563094">
    <property type="component" value="Unassembled WGS sequence"/>
</dbReference>
<evidence type="ECO:0000259" key="1">
    <source>
        <dbReference type="Pfam" id="PF14730"/>
    </source>
</evidence>
<sequence length="169" mass="19381">MKKFIIFLLLVLPLEVFAQKYEYRGIKNFPVNAETGKVSYDSVVVAEGRTAEQLYNAAKEWLARSYGDAKEAIQVDQPNEKIVGKGILKDTDRTYLSYNFKMEFKAGRYRYEVTDFAYASTGLTLEEDTKSTKGNYKFYDRGYAALNRNIFQIALAFTEIGKAVPTKDW</sequence>
<feature type="domain" description="DUF4468" evidence="1">
    <location>
        <begin position="40"/>
        <end position="118"/>
    </location>
</feature>